<evidence type="ECO:0000259" key="15">
    <source>
        <dbReference type="Pfam" id="PF00465"/>
    </source>
</evidence>
<evidence type="ECO:0000256" key="12">
    <source>
        <dbReference type="ARBA" id="ARBA00070550"/>
    </source>
</evidence>
<evidence type="ECO:0000313" key="17">
    <source>
        <dbReference type="EnsemblMetazoa" id="ADIR007336-PA"/>
    </source>
</evidence>
<evidence type="ECO:0000256" key="5">
    <source>
        <dbReference type="ARBA" id="ARBA00022614"/>
    </source>
</evidence>
<evidence type="ECO:0000256" key="11">
    <source>
        <dbReference type="ARBA" id="ARBA00049496"/>
    </source>
</evidence>
<feature type="compositionally biased region" description="Polar residues" evidence="13">
    <location>
        <begin position="244"/>
        <end position="259"/>
    </location>
</feature>
<reference evidence="18" key="1">
    <citation type="submission" date="2013-03" db="EMBL/GenBank/DDBJ databases">
        <title>The Genome Sequence of Anopheles dirus WRAIR2.</title>
        <authorList>
            <consortium name="The Broad Institute Genomics Platform"/>
            <person name="Neafsey D.E."/>
            <person name="Walton C."/>
            <person name="Walker B."/>
            <person name="Young S.K."/>
            <person name="Zeng Q."/>
            <person name="Gargeya S."/>
            <person name="Fitzgerald M."/>
            <person name="Haas B."/>
            <person name="Abouelleil A."/>
            <person name="Allen A.W."/>
            <person name="Alvarado L."/>
            <person name="Arachchi H.M."/>
            <person name="Berlin A.M."/>
            <person name="Chapman S.B."/>
            <person name="Gainer-Dewar J."/>
            <person name="Goldberg J."/>
            <person name="Griggs A."/>
            <person name="Gujja S."/>
            <person name="Hansen M."/>
            <person name="Howarth C."/>
            <person name="Imamovic A."/>
            <person name="Ireland A."/>
            <person name="Larimer J."/>
            <person name="McCowan C."/>
            <person name="Murphy C."/>
            <person name="Pearson M."/>
            <person name="Poon T.W."/>
            <person name="Priest M."/>
            <person name="Roberts A."/>
            <person name="Saif S."/>
            <person name="Shea T."/>
            <person name="Sisk P."/>
            <person name="Sykes S."/>
            <person name="Wortman J."/>
            <person name="Nusbaum C."/>
            <person name="Birren B."/>
        </authorList>
    </citation>
    <scope>NUCLEOTIDE SEQUENCE [LARGE SCALE GENOMIC DNA]</scope>
    <source>
        <strain evidence="18">WRAIR2</strain>
    </source>
</reference>
<evidence type="ECO:0000256" key="7">
    <source>
        <dbReference type="ARBA" id="ARBA00022946"/>
    </source>
</evidence>
<evidence type="ECO:0000256" key="9">
    <source>
        <dbReference type="ARBA" id="ARBA00023128"/>
    </source>
</evidence>
<dbReference type="InterPro" id="IPR042157">
    <property type="entry name" value="HOT"/>
</dbReference>
<dbReference type="InterPro" id="IPR032675">
    <property type="entry name" value="LRR_dom_sf"/>
</dbReference>
<feature type="compositionally biased region" description="Acidic residues" evidence="13">
    <location>
        <begin position="270"/>
        <end position="304"/>
    </location>
</feature>
<dbReference type="InterPro" id="IPR001611">
    <property type="entry name" value="Leu-rich_rpt"/>
</dbReference>
<dbReference type="EnsemblMetazoa" id="ADIR007336-RA">
    <property type="protein sequence ID" value="ADIR007336-PA"/>
    <property type="gene ID" value="ADIR007336"/>
</dbReference>
<evidence type="ECO:0000256" key="6">
    <source>
        <dbReference type="ARBA" id="ARBA00022737"/>
    </source>
</evidence>
<protein>
    <recommendedName>
        <fullName evidence="12">Probable hydroxyacid-oxoacid transhydrogenase, mitochondrial</fullName>
        <ecNumber evidence="4">1.1.99.24</ecNumber>
    </recommendedName>
</protein>
<dbReference type="SMART" id="SM00365">
    <property type="entry name" value="LRR_SD22"/>
    <property type="match status" value="6"/>
</dbReference>
<keyword evidence="14" id="KW-1133">Transmembrane helix</keyword>
<keyword evidence="7" id="KW-0809">Transit peptide</keyword>
<feature type="compositionally biased region" description="Acidic residues" evidence="13">
    <location>
        <begin position="94"/>
        <end position="115"/>
    </location>
</feature>
<keyword evidence="14" id="KW-0812">Transmembrane</keyword>
<comment type="similarity">
    <text evidence="3">Belongs to the iron-containing alcohol dehydrogenase family. Hydroxyacid-oxoacid transhydrogenase subfamily.</text>
</comment>
<dbReference type="Proteomes" id="UP000075884">
    <property type="component" value="Unassembled WGS sequence"/>
</dbReference>
<organism evidence="17 18">
    <name type="scientific">Anopheles dirus</name>
    <dbReference type="NCBI Taxonomy" id="7168"/>
    <lineage>
        <taxon>Eukaryota</taxon>
        <taxon>Metazoa</taxon>
        <taxon>Ecdysozoa</taxon>
        <taxon>Arthropoda</taxon>
        <taxon>Hexapoda</taxon>
        <taxon>Insecta</taxon>
        <taxon>Pterygota</taxon>
        <taxon>Neoptera</taxon>
        <taxon>Endopterygota</taxon>
        <taxon>Diptera</taxon>
        <taxon>Nematocera</taxon>
        <taxon>Culicoidea</taxon>
        <taxon>Culicidae</taxon>
        <taxon>Anophelinae</taxon>
        <taxon>Anopheles</taxon>
    </lineage>
</organism>
<dbReference type="Pfam" id="PF25137">
    <property type="entry name" value="ADH_Fe_C"/>
    <property type="match status" value="1"/>
</dbReference>
<dbReference type="PROSITE" id="PS51450">
    <property type="entry name" value="LRR"/>
    <property type="match status" value="4"/>
</dbReference>
<keyword evidence="8" id="KW-0560">Oxidoreductase</keyword>
<dbReference type="InterPro" id="IPR039697">
    <property type="entry name" value="Alcohol_dehydrogenase_Fe"/>
</dbReference>
<dbReference type="VEuPathDB" id="VectorBase:ADIR007336"/>
<dbReference type="SMART" id="SM00369">
    <property type="entry name" value="LRR_TYP"/>
    <property type="match status" value="18"/>
</dbReference>
<dbReference type="Gene3D" id="1.20.1090.10">
    <property type="entry name" value="Dehydroquinate synthase-like - alpha domain"/>
    <property type="match status" value="1"/>
</dbReference>
<dbReference type="EC" id="1.1.99.24" evidence="4"/>
<reference evidence="17" key="2">
    <citation type="submission" date="2020-05" db="UniProtKB">
        <authorList>
            <consortium name="EnsemblMetazoa"/>
        </authorList>
    </citation>
    <scope>IDENTIFICATION</scope>
    <source>
        <strain evidence="17">WRAIR2</strain>
    </source>
</reference>
<evidence type="ECO:0000256" key="4">
    <source>
        <dbReference type="ARBA" id="ARBA00013182"/>
    </source>
</evidence>
<feature type="domain" description="Alcohol dehydrogenase iron-type/glycerol dehydrogenase GldA" evidence="15">
    <location>
        <begin position="1178"/>
        <end position="1351"/>
    </location>
</feature>
<evidence type="ECO:0000256" key="13">
    <source>
        <dbReference type="SAM" id="MobiDB-lite"/>
    </source>
</evidence>
<dbReference type="InterPro" id="IPR003591">
    <property type="entry name" value="Leu-rich_rpt_typical-subtyp"/>
</dbReference>
<feature type="region of interest" description="Disordered" evidence="13">
    <location>
        <begin position="75"/>
        <end position="124"/>
    </location>
</feature>
<feature type="compositionally biased region" description="Acidic residues" evidence="13">
    <location>
        <begin position="971"/>
        <end position="1006"/>
    </location>
</feature>
<dbReference type="FunFam" id="3.40.50.1970:FF:000003">
    <property type="entry name" value="Alcohol dehydrogenase, iron-containing"/>
    <property type="match status" value="1"/>
</dbReference>
<feature type="transmembrane region" description="Helical" evidence="14">
    <location>
        <begin position="1065"/>
        <end position="1087"/>
    </location>
</feature>
<proteinExistence type="inferred from homology"/>
<comment type="catalytic activity">
    <reaction evidence="1">
        <text>(S)-3-hydroxybutanoate + 2-oxoglutarate = (R)-2-hydroxyglutarate + acetoacetate</text>
        <dbReference type="Rhea" id="RHEA:23048"/>
        <dbReference type="ChEBI" id="CHEBI:11047"/>
        <dbReference type="ChEBI" id="CHEBI:13705"/>
        <dbReference type="ChEBI" id="CHEBI:15801"/>
        <dbReference type="ChEBI" id="CHEBI:16810"/>
        <dbReference type="EC" id="1.1.99.24"/>
    </reaction>
</comment>
<dbReference type="SUPFAM" id="SSF56796">
    <property type="entry name" value="Dehydroquinate synthase-like"/>
    <property type="match status" value="1"/>
</dbReference>
<comment type="subcellular location">
    <subcellularLocation>
        <location evidence="2">Mitochondrion</location>
    </subcellularLocation>
</comment>
<dbReference type="PANTHER" id="PTHR11496">
    <property type="entry name" value="ALCOHOL DEHYDROGENASE"/>
    <property type="match status" value="1"/>
</dbReference>
<dbReference type="GO" id="GO:0047988">
    <property type="term" value="F:hydroxyacid-oxoacid transhydrogenase activity"/>
    <property type="evidence" value="ECO:0007669"/>
    <property type="project" value="UniProtKB-EC"/>
</dbReference>
<dbReference type="GO" id="GO:0004022">
    <property type="term" value="F:alcohol dehydrogenase (NAD+) activity"/>
    <property type="evidence" value="ECO:0007669"/>
    <property type="project" value="InterPro"/>
</dbReference>
<keyword evidence="6" id="KW-0677">Repeat</keyword>
<dbReference type="SMART" id="SM00364">
    <property type="entry name" value="LRR_BAC"/>
    <property type="match status" value="6"/>
</dbReference>
<dbReference type="Pfam" id="PF13855">
    <property type="entry name" value="LRR_8"/>
    <property type="match status" value="5"/>
</dbReference>
<feature type="compositionally biased region" description="Acidic residues" evidence="13">
    <location>
        <begin position="208"/>
        <end position="219"/>
    </location>
</feature>
<comment type="function">
    <text evidence="10">Catalyzes the cofactor-independent reversible oxidation of gamma-hydroxybutyrate (GHB) to succinic semialdehyde (SSA) coupled to reduction of 2-ketoglutarate (2-KG) to D-2-hydroxyglutarate (D-2-HG). L-3-hydroxybutyrate (L-3-OHB) is also a substrate for HOT when using 2-KG as hydrogen acceptor, resulting in the formation of D-2-HG.</text>
</comment>
<feature type="compositionally biased region" description="Acidic residues" evidence="13">
    <location>
        <begin position="1032"/>
        <end position="1044"/>
    </location>
</feature>
<dbReference type="Pfam" id="PF00465">
    <property type="entry name" value="Fe-ADH"/>
    <property type="match status" value="1"/>
</dbReference>
<keyword evidence="5" id="KW-0433">Leucine-rich repeat</keyword>
<comment type="catalytic activity">
    <reaction evidence="11">
        <text>4-hydroxybutanoate + 2-oxoglutarate = (R)-2-hydroxyglutarate + succinate semialdehyde</text>
        <dbReference type="Rhea" id="RHEA:24734"/>
        <dbReference type="ChEBI" id="CHEBI:15801"/>
        <dbReference type="ChEBI" id="CHEBI:16724"/>
        <dbReference type="ChEBI" id="CHEBI:16810"/>
        <dbReference type="ChEBI" id="CHEBI:57706"/>
        <dbReference type="EC" id="1.1.99.24"/>
    </reaction>
</comment>
<dbReference type="Gene3D" id="3.80.10.10">
    <property type="entry name" value="Ribonuclease Inhibitor"/>
    <property type="match status" value="4"/>
</dbReference>
<dbReference type="GO" id="GO:0046872">
    <property type="term" value="F:metal ion binding"/>
    <property type="evidence" value="ECO:0007669"/>
    <property type="project" value="InterPro"/>
</dbReference>
<dbReference type="PANTHER" id="PTHR11496:SF83">
    <property type="entry name" value="HYDROXYACID-OXOACID TRANSHYDROGENASE, MITOCHONDRIAL"/>
    <property type="match status" value="1"/>
</dbReference>
<evidence type="ECO:0000256" key="2">
    <source>
        <dbReference type="ARBA" id="ARBA00004173"/>
    </source>
</evidence>
<dbReference type="GO" id="GO:0005739">
    <property type="term" value="C:mitochondrion"/>
    <property type="evidence" value="ECO:0007669"/>
    <property type="project" value="UniProtKB-SubCell"/>
</dbReference>
<feature type="domain" description="Fe-containing alcohol dehydrogenase-like C-terminal" evidence="16">
    <location>
        <begin position="1400"/>
        <end position="1589"/>
    </location>
</feature>
<dbReference type="SUPFAM" id="SSF52058">
    <property type="entry name" value="L domain-like"/>
    <property type="match status" value="2"/>
</dbReference>
<keyword evidence="18" id="KW-1185">Reference proteome</keyword>
<evidence type="ECO:0000259" key="16">
    <source>
        <dbReference type="Pfam" id="PF25137"/>
    </source>
</evidence>
<evidence type="ECO:0000256" key="14">
    <source>
        <dbReference type="SAM" id="Phobius"/>
    </source>
</evidence>
<keyword evidence="9" id="KW-0496">Mitochondrion</keyword>
<dbReference type="Gene3D" id="3.40.50.1970">
    <property type="match status" value="1"/>
</dbReference>
<dbReference type="FunFam" id="3.80.10.10:FF:001164">
    <property type="entry name" value="GH01279p"/>
    <property type="match status" value="1"/>
</dbReference>
<sequence length="1956" mass="217662">MVSKNVECNRTARPPNAKRCQTPIFVRIRTMRCQYLLVLTVLALSALTVNSNPTVKSDLPKAQVPLFNKMLAESSRPQMNAHDPRYNKMLPEDNVIDTDGDDDDDDDDAYVDDDIPPPKKAADLNPMYAQRGKQAKKAEVSTVGSVAINQVKINEDIDSYEEVLLKGNGKSVDIDDSYQVEDLSSEVVEIDEKPSQTTTVKPTAKTESEDDEYGDESDEKIDFSGIAKLMDQPIKPVPSEKSAKSTPVSTTVKPKSTTAAGGKQNVEILDQYDDDADMDYQYNYDDDEDNDDDDEDDDDDAEDLAPEKASVANNVNKEVKKQTKPIKKVKDQNKAAGKGTDQEYYYYDDEDDDDDYNGDTANSTAYCPRGCICERNMHAYMVATCSRLDLETQKFTSHITDLQVLDVGPKYPIELGPDFFKKIGLSHVVSIKISNCTIVYISPQAFAGLDELYSVNLSNSGIDIIHPDTFANNTKLRLLTLAGNDLSAMQSVNHNTPYTDYMLKAPSVEELDLSRCKLQELQPNAFNELKNIIYINLSENNLSNLPEGLFDNVETIEELDLSVNSIAELPKNIFAKTSLAILHLKHNKISNNVDFVTGDLQKLDLSFCQIRTINNQMFKGMEGLTNLILKGNHIEKIKPMAFISLNSLRQIDLSYNNLEQISAQTFIGNKVLDIIRLNNNPRLKRLPNEGFESSYNGTFNVYYMDISNCDISELADNTFKTMPQLTRLNLAWNNLQTIRPPVLGHLMKLMDLDLSNNMITELNDKTFQNNRNLNTLNLSGNQITILVSTVFHPLQYLSELDISDCDLRTIWQGSAQNAVRDQVLPNLKRLNASYNEISEVFVSDLESMVKLRVLDIRNNSLSCNERLPQLIDWLQKKQISMADNSQDHVTHADLDVLRTDNSVSLKQWGQFALEICQGGSGNADKTLSYSETEEDYDEDDDDDSEDADADVLAEANKAKSNKIVDSKNELDEYSDETTDSDSDDNDDEDSEDEDDVDEDDDDEEQQERENILDATNGIQKFEQEILTGKRDDEDDEGDYEDDSEGANVDDVVILENASMFAISSVWVVVACILFGISMMLLVVVKVLTEVMKRRGERYRQALLASKNSFVYQKLTEDIAAPKTPKVHRGRMWNRGRIVSLMRTVSNGSCSCPAHSRPVAVNQHSLSPEKETAFEMSSSTIRYGPGVTRELGHDLQNLNAKHVCVVSDRNVLQLASVKVGLDSLARAGIQTVLFDEVRVEPTNESLQVAIDFARRHQFDAFVAIGGGSVIDTCKVANLYSADRGAEFLDYVNAPIGQAREVTVPLKPLIAVPTTAGTGSETTGVAIFDHKPLHAKTGISGKALRPVLGLVDPLHTLSQPEKVAAYCGFDVFCHALESFTAIPYTERGPAPTNPKLRPPYQGSNPISDVWARFALETIRKHFRRAVFHADDLEARSQMHLASTMAGVGFGNAGVHLCHGLSYPIAGLVKQFVPEGYGGSHAIIPHGLSVVMTAPAVFRFTGPSCPDRHLEAAGILGADVSKSHRKDAGAILSDIVRSYMHELRIENGLSALGFNRADIPALVKGTLPQERITKLAPRGQSEDDLAGLFEDSLTTLTLTAIFMLTLSYANGFATLPTELDRPQRCQLERTYKMVGYNCANLNLKEIPQTLKSNLEIFDLSFNRIRDLSAQSFARYDSVKYLYLFENMIQNIEADTFSALTSLEAIDLSFNALKSVPLELFQLPALRNLYASHNALYELEADLVALEKPVKAPLQVLSLADCRLQRLPDFGILPDLSQLNISSNPMKELMLAQFSPMCNLKSVDLNNTQIPICPCQVLTAELVLRRTKVMYPPLYCIPLTSAEQNLCNAEVGRQVDAGQVADFHQCMEVRNSRQLDTEAKSTWMKISAAVAGCIVLFACILFCLHRRNAKHMKAKRNPKKAQLKGIHRVMVPQESAGHEQHEQQLPAENAKCDKLLSDCD</sequence>
<evidence type="ECO:0000313" key="18">
    <source>
        <dbReference type="Proteomes" id="UP000075884"/>
    </source>
</evidence>
<feature type="transmembrane region" description="Helical" evidence="14">
    <location>
        <begin position="1879"/>
        <end position="1900"/>
    </location>
</feature>
<evidence type="ECO:0000256" key="3">
    <source>
        <dbReference type="ARBA" id="ARBA00010005"/>
    </source>
</evidence>
<dbReference type="InterPro" id="IPR056798">
    <property type="entry name" value="ADH_Fe_C"/>
</dbReference>
<dbReference type="CDD" id="cd08190">
    <property type="entry name" value="HOT"/>
    <property type="match status" value="1"/>
</dbReference>
<feature type="compositionally biased region" description="Acidic residues" evidence="13">
    <location>
        <begin position="931"/>
        <end position="951"/>
    </location>
</feature>
<evidence type="ECO:0000256" key="10">
    <source>
        <dbReference type="ARBA" id="ARBA00024921"/>
    </source>
</evidence>
<name>A0A182NI63_9DIPT</name>
<dbReference type="FunFam" id="1.20.1090.10:FF:000003">
    <property type="entry name" value="Probable hydroxyacid-oxoacid transhydrogenase, mitochondrial"/>
    <property type="match status" value="1"/>
</dbReference>
<keyword evidence="14" id="KW-0472">Membrane</keyword>
<dbReference type="InterPro" id="IPR001670">
    <property type="entry name" value="ADH_Fe/GldA"/>
</dbReference>
<evidence type="ECO:0000256" key="8">
    <source>
        <dbReference type="ARBA" id="ARBA00023002"/>
    </source>
</evidence>
<evidence type="ECO:0000256" key="1">
    <source>
        <dbReference type="ARBA" id="ARBA00000813"/>
    </source>
</evidence>
<accession>A0A182NI63</accession>
<dbReference type="STRING" id="7168.A0A182NI63"/>
<feature type="region of interest" description="Disordered" evidence="13">
    <location>
        <begin position="922"/>
        <end position="1044"/>
    </location>
</feature>
<feature type="region of interest" description="Disordered" evidence="13">
    <location>
        <begin position="190"/>
        <end position="335"/>
    </location>
</feature>
<feature type="compositionally biased region" description="Basic and acidic residues" evidence="13">
    <location>
        <begin position="1021"/>
        <end position="1031"/>
    </location>
</feature>